<feature type="binding site" evidence="11">
    <location>
        <begin position="177"/>
        <end position="179"/>
    </location>
    <ligand>
        <name>beta-D-galactose</name>
        <dbReference type="ChEBI" id="CHEBI:27667"/>
    </ligand>
</feature>
<evidence type="ECO:0000256" key="4">
    <source>
        <dbReference type="ARBA" id="ARBA00013185"/>
    </source>
</evidence>
<reference evidence="12 13" key="1">
    <citation type="submission" date="2014-06" db="EMBL/GenBank/DDBJ databases">
        <authorList>
            <person name="Teng J.L."/>
            <person name="Huang Y."/>
            <person name="Tse H."/>
            <person name="Lau S.K."/>
            <person name="Woo P.C."/>
        </authorList>
    </citation>
    <scope>NUCLEOTIDE SEQUENCE [LARGE SCALE GENOMIC DNA]</scope>
    <source>
        <strain evidence="12 13">HKU4</strain>
    </source>
</reference>
<organism evidence="12 13">
    <name type="scientific">Streptococcus sinensis</name>
    <dbReference type="NCBI Taxonomy" id="176090"/>
    <lineage>
        <taxon>Bacteria</taxon>
        <taxon>Bacillati</taxon>
        <taxon>Bacillota</taxon>
        <taxon>Bacilli</taxon>
        <taxon>Lactobacillales</taxon>
        <taxon>Streptococcaceae</taxon>
        <taxon>Streptococcus</taxon>
    </lineage>
</organism>
<dbReference type="InterPro" id="IPR015443">
    <property type="entry name" value="Aldose_1-epimerase"/>
</dbReference>
<dbReference type="PANTHER" id="PTHR10091:SF0">
    <property type="entry name" value="GALACTOSE MUTAROTASE"/>
    <property type="match status" value="1"/>
</dbReference>
<dbReference type="GO" id="GO:0004034">
    <property type="term" value="F:aldose 1-epimerase activity"/>
    <property type="evidence" value="ECO:0007669"/>
    <property type="project" value="UniProtKB-EC"/>
</dbReference>
<evidence type="ECO:0000256" key="6">
    <source>
        <dbReference type="ARBA" id="ARBA00023235"/>
    </source>
</evidence>
<dbReference type="eggNOG" id="COG2017">
    <property type="taxonomic scope" value="Bacteria"/>
</dbReference>
<dbReference type="PROSITE" id="PS00545">
    <property type="entry name" value="ALDOSE_1_EPIMERASE"/>
    <property type="match status" value="1"/>
</dbReference>
<dbReference type="InterPro" id="IPR008183">
    <property type="entry name" value="Aldose_1/G6P_1-epimerase"/>
</dbReference>
<dbReference type="RefSeq" id="WP_037616525.1">
    <property type="nucleotide sequence ID" value="NZ_JPEN01000065.1"/>
</dbReference>
<keyword evidence="13" id="KW-1185">Reference proteome</keyword>
<evidence type="ECO:0000256" key="7">
    <source>
        <dbReference type="ARBA" id="ARBA00023277"/>
    </source>
</evidence>
<evidence type="ECO:0000256" key="5">
    <source>
        <dbReference type="ARBA" id="ARBA00014165"/>
    </source>
</evidence>
<dbReference type="CDD" id="cd09019">
    <property type="entry name" value="galactose_mutarotase_like"/>
    <property type="match status" value="1"/>
</dbReference>
<evidence type="ECO:0000256" key="10">
    <source>
        <dbReference type="PIRSR" id="PIRSR005096-2"/>
    </source>
</evidence>
<protein>
    <recommendedName>
        <fullName evidence="5 8">Aldose 1-epimerase</fullName>
        <ecNumber evidence="4 8">5.1.3.3</ecNumber>
    </recommendedName>
</protein>
<gene>
    <name evidence="12" type="ORF">SSIN_1074</name>
</gene>
<dbReference type="SUPFAM" id="SSF74650">
    <property type="entry name" value="Galactose mutarotase-like"/>
    <property type="match status" value="1"/>
</dbReference>
<feature type="active site" description="Proton acceptor" evidence="9">
    <location>
        <position position="310"/>
    </location>
</feature>
<dbReference type="PIRSF" id="PIRSF005096">
    <property type="entry name" value="GALM"/>
    <property type="match status" value="1"/>
</dbReference>
<dbReference type="Pfam" id="PF01263">
    <property type="entry name" value="Aldose_epim"/>
    <property type="match status" value="1"/>
</dbReference>
<dbReference type="GO" id="GO:0033499">
    <property type="term" value="P:galactose catabolic process via UDP-galactose, Leloir pathway"/>
    <property type="evidence" value="ECO:0007669"/>
    <property type="project" value="TreeGrafter"/>
</dbReference>
<evidence type="ECO:0000313" key="13">
    <source>
        <dbReference type="Proteomes" id="UP000030019"/>
    </source>
</evidence>
<dbReference type="Gene3D" id="2.70.98.10">
    <property type="match status" value="1"/>
</dbReference>
<dbReference type="GO" id="GO:0006006">
    <property type="term" value="P:glucose metabolic process"/>
    <property type="evidence" value="ECO:0007669"/>
    <property type="project" value="TreeGrafter"/>
</dbReference>
<dbReference type="UniPathway" id="UPA00242"/>
<dbReference type="Proteomes" id="UP000030019">
    <property type="component" value="Unassembled WGS sequence"/>
</dbReference>
<evidence type="ECO:0000256" key="2">
    <source>
        <dbReference type="ARBA" id="ARBA00005028"/>
    </source>
</evidence>
<dbReference type="InterPro" id="IPR011013">
    <property type="entry name" value="Gal_mutarotase_sf_dom"/>
</dbReference>
<dbReference type="AlphaFoldDB" id="A0A0A0DEI0"/>
<sequence length="345" mass="38054">MKAYQESIFGTFKGQDVLAYTFENSLGYCFEVMNYGATILEYQTPDKNGDFANIVLGFERFDDYVGNSPKHGASVGPVAGRIAKASFELNEQSYQLEVNNGQNCNHSGSTGWDSVIFQTEEVTNDGVTFYTERLDGTGGFPGNLKIWISYSLSEKGELEISYQIQTDQDSLVNPTNHSYFNLSGDFSQPIDQHILQLHTKGVYPIAPDGVPAKEADANRGFVKGLQKGLELKEIFADQDEQIQVVSGLDHPFALDKEQEEAGYLYDAASGRYLTFRTDAPCVVTYSANFVDESVILNGRPMIQHNGLALEAQALPDAIHSDLKDQVILKAGHIFTSTTVYFAGVQ</sequence>
<evidence type="ECO:0000256" key="11">
    <source>
        <dbReference type="PIRSR" id="PIRSR005096-3"/>
    </source>
</evidence>
<dbReference type="InterPro" id="IPR014718">
    <property type="entry name" value="GH-type_carb-bd"/>
</dbReference>
<name>A0A0A0DEI0_9STRE</name>
<dbReference type="InterPro" id="IPR018052">
    <property type="entry name" value="Ald1_epimerase_CS"/>
</dbReference>
<evidence type="ECO:0000256" key="8">
    <source>
        <dbReference type="PIRNR" id="PIRNR005096"/>
    </source>
</evidence>
<feature type="active site" description="Proton donor" evidence="9">
    <location>
        <position position="177"/>
    </location>
</feature>
<feature type="binding site" evidence="10">
    <location>
        <position position="249"/>
    </location>
    <ligand>
        <name>beta-D-galactose</name>
        <dbReference type="ChEBI" id="CHEBI:27667"/>
    </ligand>
</feature>
<dbReference type="EC" id="5.1.3.3" evidence="4 8"/>
<proteinExistence type="inferred from homology"/>
<accession>A0A0A0DEI0</accession>
<keyword evidence="7 8" id="KW-0119">Carbohydrate metabolism</keyword>
<comment type="similarity">
    <text evidence="3 8">Belongs to the aldose epimerase family.</text>
</comment>
<comment type="catalytic activity">
    <reaction evidence="1 8">
        <text>alpha-D-glucose = beta-D-glucose</text>
        <dbReference type="Rhea" id="RHEA:10264"/>
        <dbReference type="ChEBI" id="CHEBI:15903"/>
        <dbReference type="ChEBI" id="CHEBI:17925"/>
        <dbReference type="EC" id="5.1.3.3"/>
    </reaction>
</comment>
<keyword evidence="6 8" id="KW-0413">Isomerase</keyword>
<dbReference type="PANTHER" id="PTHR10091">
    <property type="entry name" value="ALDOSE-1-EPIMERASE"/>
    <property type="match status" value="1"/>
</dbReference>
<evidence type="ECO:0000313" key="12">
    <source>
        <dbReference type="EMBL" id="KGM37136.1"/>
    </source>
</evidence>
<dbReference type="GO" id="GO:0030246">
    <property type="term" value="F:carbohydrate binding"/>
    <property type="evidence" value="ECO:0007669"/>
    <property type="project" value="InterPro"/>
</dbReference>
<dbReference type="PATRIC" id="fig|176090.4.peg.1039"/>
<dbReference type="GO" id="GO:0005737">
    <property type="term" value="C:cytoplasm"/>
    <property type="evidence" value="ECO:0007669"/>
    <property type="project" value="TreeGrafter"/>
</dbReference>
<dbReference type="InterPro" id="IPR047215">
    <property type="entry name" value="Galactose_mutarotase-like"/>
</dbReference>
<evidence type="ECO:0000256" key="1">
    <source>
        <dbReference type="ARBA" id="ARBA00001614"/>
    </source>
</evidence>
<evidence type="ECO:0000256" key="3">
    <source>
        <dbReference type="ARBA" id="ARBA00006206"/>
    </source>
</evidence>
<comment type="caution">
    <text evidence="12">The sequence shown here is derived from an EMBL/GenBank/DDBJ whole genome shotgun (WGS) entry which is preliminary data.</text>
</comment>
<dbReference type="EMBL" id="JPEN01000065">
    <property type="protein sequence ID" value="KGM37136.1"/>
    <property type="molecule type" value="Genomic_DNA"/>
</dbReference>
<dbReference type="STRING" id="176090.SSIN_1074"/>
<comment type="pathway">
    <text evidence="2 8">Carbohydrate metabolism; hexose metabolism.</text>
</comment>
<evidence type="ECO:0000256" key="9">
    <source>
        <dbReference type="PIRSR" id="PIRSR005096-1"/>
    </source>
</evidence>